<organism evidence="2 3">
    <name type="scientific">Bradyrhizobium brasilense</name>
    <dbReference type="NCBI Taxonomy" id="1419277"/>
    <lineage>
        <taxon>Bacteria</taxon>
        <taxon>Pseudomonadati</taxon>
        <taxon>Pseudomonadota</taxon>
        <taxon>Alphaproteobacteria</taxon>
        <taxon>Hyphomicrobiales</taxon>
        <taxon>Nitrobacteraceae</taxon>
        <taxon>Bradyrhizobium</taxon>
    </lineage>
</organism>
<evidence type="ECO:0000313" key="2">
    <source>
        <dbReference type="EMBL" id="WFU62848.1"/>
    </source>
</evidence>
<sequence>MKFHPVQHDLPWPGLSDVERAGADAPLAAENPGTGGAALLPAANPPHSLWAIHVAIGLSEWIRPFRPRVRRAVTARGAGDEPGGRRSLLGSQTPIECHQQGTRRQILTRLVRLPKIDRTLAPTARPRDGGARIAKSTASRHAQRKAAS</sequence>
<feature type="region of interest" description="Disordered" evidence="1">
    <location>
        <begin position="75"/>
        <end position="101"/>
    </location>
</feature>
<reference evidence="2 3" key="1">
    <citation type="submission" date="2023-04" db="EMBL/GenBank/DDBJ databases">
        <title>Australian commercial rhizobial inoculants.</title>
        <authorList>
            <person name="Kohlmeier M.G."/>
            <person name="O'Hara G.W."/>
            <person name="Colombi E."/>
            <person name="Ramsay J.P."/>
            <person name="Terpolilli J."/>
        </authorList>
    </citation>
    <scope>NUCLEOTIDE SEQUENCE [LARGE SCALE GENOMIC DNA]</scope>
    <source>
        <strain evidence="2 3">CB627</strain>
    </source>
</reference>
<dbReference type="Proteomes" id="UP001221546">
    <property type="component" value="Chromosome"/>
</dbReference>
<gene>
    <name evidence="2" type="ORF">QA636_36350</name>
</gene>
<accession>A0ABY8JFW3</accession>
<feature type="compositionally biased region" description="Polar residues" evidence="1">
    <location>
        <begin position="89"/>
        <end position="101"/>
    </location>
</feature>
<dbReference type="RefSeq" id="WP_310885462.1">
    <property type="nucleotide sequence ID" value="NZ_CP121646.1"/>
</dbReference>
<feature type="region of interest" description="Disordered" evidence="1">
    <location>
        <begin position="121"/>
        <end position="148"/>
    </location>
</feature>
<protein>
    <submittedName>
        <fullName evidence="2">Uncharacterized protein</fullName>
    </submittedName>
</protein>
<proteinExistence type="predicted"/>
<dbReference type="EMBL" id="CP121646">
    <property type="protein sequence ID" value="WFU62848.1"/>
    <property type="molecule type" value="Genomic_DNA"/>
</dbReference>
<evidence type="ECO:0000256" key="1">
    <source>
        <dbReference type="SAM" id="MobiDB-lite"/>
    </source>
</evidence>
<evidence type="ECO:0000313" key="3">
    <source>
        <dbReference type="Proteomes" id="UP001221546"/>
    </source>
</evidence>
<name>A0ABY8JFW3_9BRAD</name>
<keyword evidence="3" id="KW-1185">Reference proteome</keyword>